<sequence length="147" mass="17304">MNLFKSHLKGKDNYFKFEAGYESIPIYFCIELLIDDILYTYSFKTLNNIIIEEKLYKKVKRRELILNRTSERYEDIELKGELLSFKPNIHIVREKALCLSMANILNNKLANKIIEAINKIIVINMSKFKSLNILSESEYTEESLISI</sequence>
<dbReference type="STRING" id="545697.HMPREF0216_00363"/>
<comment type="caution">
    <text evidence="1">The sequence shown here is derived from an EMBL/GenBank/DDBJ whole genome shotgun (WGS) entry which is preliminary data.</text>
</comment>
<dbReference type="Proteomes" id="UP000010420">
    <property type="component" value="Unassembled WGS sequence"/>
</dbReference>
<dbReference type="EMBL" id="AMEZ01000013">
    <property type="protein sequence ID" value="EKY29004.1"/>
    <property type="molecule type" value="Genomic_DNA"/>
</dbReference>
<dbReference type="eggNOG" id="COG1106">
    <property type="taxonomic scope" value="Bacteria"/>
</dbReference>
<keyword evidence="2" id="KW-1185">Reference proteome</keyword>
<organism evidence="1 2">
    <name type="scientific">Clostridium celatum DSM 1785</name>
    <dbReference type="NCBI Taxonomy" id="545697"/>
    <lineage>
        <taxon>Bacteria</taxon>
        <taxon>Bacillati</taxon>
        <taxon>Bacillota</taxon>
        <taxon>Clostridia</taxon>
        <taxon>Eubacteriales</taxon>
        <taxon>Clostridiaceae</taxon>
        <taxon>Clostridium</taxon>
    </lineage>
</organism>
<dbReference type="PATRIC" id="fig|545697.3.peg.355"/>
<proteinExistence type="predicted"/>
<dbReference type="HOGENOM" id="CLU_1764831_0_0_9"/>
<dbReference type="AlphaFoldDB" id="L1QLY9"/>
<gene>
    <name evidence="1" type="ORF">HMPREF0216_00363</name>
</gene>
<name>L1QLY9_9CLOT</name>
<reference evidence="1 2" key="1">
    <citation type="submission" date="2012-05" db="EMBL/GenBank/DDBJ databases">
        <authorList>
            <person name="Weinstock G."/>
            <person name="Sodergren E."/>
            <person name="Lobos E.A."/>
            <person name="Fulton L."/>
            <person name="Fulton R."/>
            <person name="Courtney L."/>
            <person name="Fronick C."/>
            <person name="O'Laughlin M."/>
            <person name="Godfrey J."/>
            <person name="Wilson R.M."/>
            <person name="Miner T."/>
            <person name="Farmer C."/>
            <person name="Delehaunty K."/>
            <person name="Cordes M."/>
            <person name="Minx P."/>
            <person name="Tomlinson C."/>
            <person name="Chen J."/>
            <person name="Wollam A."/>
            <person name="Pepin K.H."/>
            <person name="Bhonagiri V."/>
            <person name="Zhang X."/>
            <person name="Suruliraj S."/>
            <person name="Warren W."/>
            <person name="Mitreva M."/>
            <person name="Mardis E.R."/>
            <person name="Wilson R.K."/>
        </authorList>
    </citation>
    <scope>NUCLEOTIDE SEQUENCE [LARGE SCALE GENOMIC DNA]</scope>
    <source>
        <strain evidence="1 2">DSM 1785</strain>
    </source>
</reference>
<dbReference type="OrthoDB" id="9809324at2"/>
<dbReference type="RefSeq" id="WP_005210378.1">
    <property type="nucleotide sequence ID" value="NZ_KB291607.1"/>
</dbReference>
<evidence type="ECO:0000313" key="1">
    <source>
        <dbReference type="EMBL" id="EKY29004.1"/>
    </source>
</evidence>
<accession>L1QLY9</accession>
<evidence type="ECO:0000313" key="2">
    <source>
        <dbReference type="Proteomes" id="UP000010420"/>
    </source>
</evidence>
<protein>
    <submittedName>
        <fullName evidence="1">Uncharacterized protein</fullName>
    </submittedName>
</protein>